<dbReference type="PROSITE" id="PS00061">
    <property type="entry name" value="ADH_SHORT"/>
    <property type="match status" value="1"/>
</dbReference>
<reference evidence="3" key="1">
    <citation type="submission" date="2022-07" db="EMBL/GenBank/DDBJ databases">
        <authorList>
            <consortium name="DAFM: The Division of Animal and Food Microbiology"/>
        </authorList>
    </citation>
    <scope>NUCLEOTIDE SEQUENCE</scope>
    <source>
        <strain evidence="3">19MO01SH01-2</strain>
    </source>
</reference>
<gene>
    <name evidence="3" type="ORF">QEG23_000492</name>
</gene>
<name>A0AAI9BYF6_STEMA</name>
<evidence type="ECO:0000313" key="3">
    <source>
        <dbReference type="EMBL" id="EKT4091019.1"/>
    </source>
</evidence>
<evidence type="ECO:0000313" key="4">
    <source>
        <dbReference type="Proteomes" id="UP001218208"/>
    </source>
</evidence>
<dbReference type="FunFam" id="3.40.50.720:FF:000084">
    <property type="entry name" value="Short-chain dehydrogenase reductase"/>
    <property type="match status" value="1"/>
</dbReference>
<proteinExistence type="inferred from homology"/>
<dbReference type="CDD" id="cd05233">
    <property type="entry name" value="SDR_c"/>
    <property type="match status" value="1"/>
</dbReference>
<dbReference type="InterPro" id="IPR002347">
    <property type="entry name" value="SDR_fam"/>
</dbReference>
<evidence type="ECO:0000256" key="2">
    <source>
        <dbReference type="RuleBase" id="RU000363"/>
    </source>
</evidence>
<dbReference type="PANTHER" id="PTHR42879:SF2">
    <property type="entry name" value="3-OXOACYL-[ACYL-CARRIER-PROTEIN] REDUCTASE FABG"/>
    <property type="match status" value="1"/>
</dbReference>
<dbReference type="PRINTS" id="PR00080">
    <property type="entry name" value="SDRFAMILY"/>
</dbReference>
<organism evidence="3 4">
    <name type="scientific">Stenotrophomonas maltophilia</name>
    <name type="common">Pseudomonas maltophilia</name>
    <name type="synonym">Xanthomonas maltophilia</name>
    <dbReference type="NCBI Taxonomy" id="40324"/>
    <lineage>
        <taxon>Bacteria</taxon>
        <taxon>Pseudomonadati</taxon>
        <taxon>Pseudomonadota</taxon>
        <taxon>Gammaproteobacteria</taxon>
        <taxon>Lysobacterales</taxon>
        <taxon>Lysobacteraceae</taxon>
        <taxon>Stenotrophomonas</taxon>
        <taxon>Stenotrophomonas maltophilia group</taxon>
    </lineage>
</organism>
<dbReference type="InterPro" id="IPR020904">
    <property type="entry name" value="Sc_DH/Rdtase_CS"/>
</dbReference>
<dbReference type="InterPro" id="IPR036291">
    <property type="entry name" value="NAD(P)-bd_dom_sf"/>
</dbReference>
<comment type="similarity">
    <text evidence="1 2">Belongs to the short-chain dehydrogenases/reductases (SDR) family.</text>
</comment>
<protein>
    <submittedName>
        <fullName evidence="3">SDR family oxidoreductase</fullName>
    </submittedName>
</protein>
<dbReference type="RefSeq" id="WP_049399295.1">
    <property type="nucleotide sequence ID" value="NZ_JUPB01000057.1"/>
</dbReference>
<comment type="caution">
    <text evidence="3">The sequence shown here is derived from an EMBL/GenBank/DDBJ whole genome shotgun (WGS) entry which is preliminary data.</text>
</comment>
<dbReference type="EMBL" id="ABLOJW010000002">
    <property type="protein sequence ID" value="EKT4091019.1"/>
    <property type="molecule type" value="Genomic_DNA"/>
</dbReference>
<dbReference type="AlphaFoldDB" id="A0AAI9BYF6"/>
<dbReference type="InterPro" id="IPR050259">
    <property type="entry name" value="SDR"/>
</dbReference>
<dbReference type="Pfam" id="PF00106">
    <property type="entry name" value="adh_short"/>
    <property type="match status" value="1"/>
</dbReference>
<dbReference type="PANTHER" id="PTHR42879">
    <property type="entry name" value="3-OXOACYL-(ACYL-CARRIER-PROTEIN) REDUCTASE"/>
    <property type="match status" value="1"/>
</dbReference>
<dbReference type="PRINTS" id="PR00081">
    <property type="entry name" value="GDHRDH"/>
</dbReference>
<dbReference type="SUPFAM" id="SSF51735">
    <property type="entry name" value="NAD(P)-binding Rossmann-fold domains"/>
    <property type="match status" value="1"/>
</dbReference>
<accession>A0AAI9BYF6</accession>
<dbReference type="Proteomes" id="UP001218208">
    <property type="component" value="Unassembled WGS sequence"/>
</dbReference>
<dbReference type="Gene3D" id="3.40.50.720">
    <property type="entry name" value="NAD(P)-binding Rossmann-like Domain"/>
    <property type="match status" value="1"/>
</dbReference>
<sequence length="265" mass="27464">MQLGIQNKVAVVTGATQGIGYAIASTLLAEGATVVVNGRRSDQVDQAVARLKAEHGDAAPVQGVVADLASAAGCNVLLAQVPACDILVNNAAVFETADFFEIADDTWDTYWAVNIMAGMRLARSYLPAMAGKAWGRVVFIGSECGISTPPDMLHYATTKTALLGLSRGMAKRMAGTGVTVNAVLPGPTLSEGVEAMLQDEIRRTGKSIEEQGAALVKAMRPSSITERFQTAQEVANLVAYTCSSLASGTTGAALRADGGVADTPF</sequence>
<evidence type="ECO:0000256" key="1">
    <source>
        <dbReference type="ARBA" id="ARBA00006484"/>
    </source>
</evidence>
<dbReference type="GO" id="GO:0032787">
    <property type="term" value="P:monocarboxylic acid metabolic process"/>
    <property type="evidence" value="ECO:0007669"/>
    <property type="project" value="UniProtKB-ARBA"/>
</dbReference>